<dbReference type="GO" id="GO:0005886">
    <property type="term" value="C:plasma membrane"/>
    <property type="evidence" value="ECO:0007669"/>
    <property type="project" value="TreeGrafter"/>
</dbReference>
<name>A0A0D2J3K1_9EURO</name>
<evidence type="ECO:0000313" key="7">
    <source>
        <dbReference type="EMBL" id="KIY03952.1"/>
    </source>
</evidence>
<feature type="transmembrane region" description="Helical" evidence="6">
    <location>
        <begin position="65"/>
        <end position="86"/>
    </location>
</feature>
<gene>
    <name evidence="7" type="ORF">Z520_00644</name>
</gene>
<dbReference type="Pfam" id="PF13347">
    <property type="entry name" value="MFS_2"/>
    <property type="match status" value="1"/>
</dbReference>
<comment type="subcellular location">
    <subcellularLocation>
        <location evidence="1">Membrane</location>
        <topology evidence="1">Multi-pass membrane protein</topology>
    </subcellularLocation>
</comment>
<dbReference type="GO" id="GO:0008506">
    <property type="term" value="F:sucrose:proton symporter activity"/>
    <property type="evidence" value="ECO:0007669"/>
    <property type="project" value="TreeGrafter"/>
</dbReference>
<keyword evidence="2" id="KW-0813">Transport</keyword>
<feature type="transmembrane region" description="Helical" evidence="6">
    <location>
        <begin position="203"/>
        <end position="221"/>
    </location>
</feature>
<keyword evidence="5 6" id="KW-0472">Membrane</keyword>
<evidence type="ECO:0000313" key="8">
    <source>
        <dbReference type="Proteomes" id="UP000053411"/>
    </source>
</evidence>
<evidence type="ECO:0000256" key="5">
    <source>
        <dbReference type="ARBA" id="ARBA00023136"/>
    </source>
</evidence>
<dbReference type="Proteomes" id="UP000053411">
    <property type="component" value="Unassembled WGS sequence"/>
</dbReference>
<dbReference type="GeneID" id="27706390"/>
<evidence type="ECO:0000256" key="2">
    <source>
        <dbReference type="ARBA" id="ARBA00022448"/>
    </source>
</evidence>
<dbReference type="RefSeq" id="XP_016638074.1">
    <property type="nucleotide sequence ID" value="XM_016771164.1"/>
</dbReference>
<dbReference type="VEuPathDB" id="FungiDB:Z520_00644"/>
<evidence type="ECO:0000256" key="1">
    <source>
        <dbReference type="ARBA" id="ARBA00004141"/>
    </source>
</evidence>
<dbReference type="InterPro" id="IPR036259">
    <property type="entry name" value="MFS_trans_sf"/>
</dbReference>
<keyword evidence="8" id="KW-1185">Reference proteome</keyword>
<evidence type="ECO:0000256" key="6">
    <source>
        <dbReference type="SAM" id="Phobius"/>
    </source>
</evidence>
<dbReference type="EMBL" id="KN848062">
    <property type="protein sequence ID" value="KIY03952.1"/>
    <property type="molecule type" value="Genomic_DNA"/>
</dbReference>
<dbReference type="Gene3D" id="1.20.1250.20">
    <property type="entry name" value="MFS general substrate transporter like domains"/>
    <property type="match status" value="2"/>
</dbReference>
<dbReference type="OrthoDB" id="4540540at2759"/>
<dbReference type="PANTHER" id="PTHR19432">
    <property type="entry name" value="SUGAR TRANSPORTER"/>
    <property type="match status" value="1"/>
</dbReference>
<accession>A0A0D2J3K1</accession>
<proteinExistence type="predicted"/>
<feature type="transmembrane region" description="Helical" evidence="6">
    <location>
        <begin position="262"/>
        <end position="280"/>
    </location>
</feature>
<feature type="transmembrane region" description="Helical" evidence="6">
    <location>
        <begin position="107"/>
        <end position="127"/>
    </location>
</feature>
<reference evidence="7 8" key="1">
    <citation type="submission" date="2015-01" db="EMBL/GenBank/DDBJ databases">
        <title>The Genome Sequence of Fonsecaea multimorphosa CBS 102226.</title>
        <authorList>
            <consortium name="The Broad Institute Genomics Platform"/>
            <person name="Cuomo C."/>
            <person name="de Hoog S."/>
            <person name="Gorbushina A."/>
            <person name="Stielow B."/>
            <person name="Teixiera M."/>
            <person name="Abouelleil A."/>
            <person name="Chapman S.B."/>
            <person name="Priest M."/>
            <person name="Young S.K."/>
            <person name="Wortman J."/>
            <person name="Nusbaum C."/>
            <person name="Birren B."/>
        </authorList>
    </citation>
    <scope>NUCLEOTIDE SEQUENCE [LARGE SCALE GENOMIC DNA]</scope>
    <source>
        <strain evidence="7 8">CBS 102226</strain>
    </source>
</reference>
<keyword evidence="4 6" id="KW-1133">Transmembrane helix</keyword>
<evidence type="ECO:0008006" key="9">
    <source>
        <dbReference type="Google" id="ProtNLM"/>
    </source>
</evidence>
<evidence type="ECO:0000256" key="3">
    <source>
        <dbReference type="ARBA" id="ARBA00022692"/>
    </source>
</evidence>
<dbReference type="SUPFAM" id="SSF103473">
    <property type="entry name" value="MFS general substrate transporter"/>
    <property type="match status" value="1"/>
</dbReference>
<feature type="transmembrane region" description="Helical" evidence="6">
    <location>
        <begin position="35"/>
        <end position="53"/>
    </location>
</feature>
<sequence length="437" mass="47542">MTALVWASSPTCGFLQPVIGIMSDRCRLSWGRRRPFVLVGAVCSVLCILALAWVENLFQSTSPGLMRAVAVLLVILLNVSMTPLAFGLRSLITDLVVAQDQSRVSAWASYATAVSNILSLWAGSFHLPEVLGVSFLTQFQVLSLIACASLTATVSVCLRTAREQNSKLDAHLVGHKQQPLGLSSTLRSVRQAYRCTPARIKQVFAVQVFSWTAWYPFLFYMTSYVNTRFFEDALSQLQSFHGWTDVTRLLKSPATQVGSTALLLWTLVSFVSTMVFTRLVRKPCKRSPGPDVEDADNPLSMRTVWMSSHILFASCMLLTLVVKSWEGTVVLVSLAGFSWAATQWIPHAIVGADISPGVDDDDDDDEAAEDLRQHRGAILGLHSLAISTPQIIAALVSSGIMSGMTKLGSVEPAAWTLRAAAMPAMVAATLACRLGEF</sequence>
<dbReference type="AlphaFoldDB" id="A0A0D2J3K1"/>
<evidence type="ECO:0000256" key="4">
    <source>
        <dbReference type="ARBA" id="ARBA00022989"/>
    </source>
</evidence>
<organism evidence="7 8">
    <name type="scientific">Fonsecaea multimorphosa CBS 102226</name>
    <dbReference type="NCBI Taxonomy" id="1442371"/>
    <lineage>
        <taxon>Eukaryota</taxon>
        <taxon>Fungi</taxon>
        <taxon>Dikarya</taxon>
        <taxon>Ascomycota</taxon>
        <taxon>Pezizomycotina</taxon>
        <taxon>Eurotiomycetes</taxon>
        <taxon>Chaetothyriomycetidae</taxon>
        <taxon>Chaetothyriales</taxon>
        <taxon>Herpotrichiellaceae</taxon>
        <taxon>Fonsecaea</taxon>
    </lineage>
</organism>
<feature type="transmembrane region" description="Helical" evidence="6">
    <location>
        <begin position="139"/>
        <end position="158"/>
    </location>
</feature>
<feature type="transmembrane region" description="Helical" evidence="6">
    <location>
        <begin position="379"/>
        <end position="401"/>
    </location>
</feature>
<dbReference type="PANTHER" id="PTHR19432:SF35">
    <property type="entry name" value="SOLUTE CARRIER FAMILY 45 MEMBER 3 ISOFORM X1"/>
    <property type="match status" value="1"/>
</dbReference>
<keyword evidence="3 6" id="KW-0812">Transmembrane</keyword>
<protein>
    <recommendedName>
        <fullName evidence="9">Major facilitator superfamily (MFS) profile domain-containing protein</fullName>
    </recommendedName>
</protein>